<reference evidence="4" key="1">
    <citation type="submission" date="2023-03" db="EMBL/GenBank/DDBJ databases">
        <title>Massive genome expansion in bonnet fungi (Mycena s.s.) driven by repeated elements and novel gene families across ecological guilds.</title>
        <authorList>
            <consortium name="Lawrence Berkeley National Laboratory"/>
            <person name="Harder C.B."/>
            <person name="Miyauchi S."/>
            <person name="Viragh M."/>
            <person name="Kuo A."/>
            <person name="Thoen E."/>
            <person name="Andreopoulos B."/>
            <person name="Lu D."/>
            <person name="Skrede I."/>
            <person name="Drula E."/>
            <person name="Henrissat B."/>
            <person name="Morin E."/>
            <person name="Kohler A."/>
            <person name="Barry K."/>
            <person name="LaButti K."/>
            <person name="Morin E."/>
            <person name="Salamov A."/>
            <person name="Lipzen A."/>
            <person name="Mereny Z."/>
            <person name="Hegedus B."/>
            <person name="Baldrian P."/>
            <person name="Stursova M."/>
            <person name="Weitz H."/>
            <person name="Taylor A."/>
            <person name="Grigoriev I.V."/>
            <person name="Nagy L.G."/>
            <person name="Martin F."/>
            <person name="Kauserud H."/>
        </authorList>
    </citation>
    <scope>NUCLEOTIDE SEQUENCE</scope>
    <source>
        <strain evidence="4">CBHHK067</strain>
    </source>
</reference>
<dbReference type="Pfam" id="PF10165">
    <property type="entry name" value="Ric8"/>
    <property type="match status" value="1"/>
</dbReference>
<dbReference type="EMBL" id="JARKIE010000035">
    <property type="protein sequence ID" value="KAJ7696298.1"/>
    <property type="molecule type" value="Genomic_DNA"/>
</dbReference>
<dbReference type="InterPro" id="IPR019318">
    <property type="entry name" value="Gua_nucleotide_exch_fac_Ric8"/>
</dbReference>
<dbReference type="AlphaFoldDB" id="A0AAD7DNY2"/>
<evidence type="ECO:0000256" key="3">
    <source>
        <dbReference type="ARBA" id="ARBA00023186"/>
    </source>
</evidence>
<protein>
    <submittedName>
        <fullName evidence="4">Uncharacterized protein</fullName>
    </submittedName>
</protein>
<gene>
    <name evidence="4" type="ORF">B0H17DRAFT_1269450</name>
</gene>
<keyword evidence="2" id="KW-0344">Guanine-nucleotide releasing factor</keyword>
<evidence type="ECO:0000313" key="4">
    <source>
        <dbReference type="EMBL" id="KAJ7696298.1"/>
    </source>
</evidence>
<comment type="caution">
    <text evidence="4">The sequence shown here is derived from an EMBL/GenBank/DDBJ whole genome shotgun (WGS) entry which is preliminary data.</text>
</comment>
<dbReference type="GO" id="GO:0005085">
    <property type="term" value="F:guanyl-nucleotide exchange factor activity"/>
    <property type="evidence" value="ECO:0007669"/>
    <property type="project" value="UniProtKB-KW"/>
</dbReference>
<keyword evidence="3" id="KW-0143">Chaperone</keyword>
<name>A0AAD7DNY2_MYCRO</name>
<evidence type="ECO:0000313" key="5">
    <source>
        <dbReference type="Proteomes" id="UP001221757"/>
    </source>
</evidence>
<keyword evidence="5" id="KW-1185">Reference proteome</keyword>
<organism evidence="4 5">
    <name type="scientific">Mycena rosella</name>
    <name type="common">Pink bonnet</name>
    <name type="synonym">Agaricus rosellus</name>
    <dbReference type="NCBI Taxonomy" id="1033263"/>
    <lineage>
        <taxon>Eukaryota</taxon>
        <taxon>Fungi</taxon>
        <taxon>Dikarya</taxon>
        <taxon>Basidiomycota</taxon>
        <taxon>Agaricomycotina</taxon>
        <taxon>Agaricomycetes</taxon>
        <taxon>Agaricomycetidae</taxon>
        <taxon>Agaricales</taxon>
        <taxon>Marasmiineae</taxon>
        <taxon>Mycenaceae</taxon>
        <taxon>Mycena</taxon>
    </lineage>
</organism>
<sequence>MERAANTLFIIYQTGESYFLHVRHSLVFSSSHICAPQPLSFSMSLMQTLTPVDTLRSSNEISEKFSLRTFTDTSTLWGPGTLSGRAILALGEVTIRGIDAILIRWKIAAIRQRSSGTLSSSMYKDLVELCRPALYSVRIAKEAIRLALAQICIGSDISRYRIVAFFTSEIEHHSGRGLERFHDFLTAIIQVKDGWKSVVVEAGLLLNTTFPPLVNHPLQILSDEMAIGLPGSPLASLQDAYSADMRSKTWMFPQAYGLVLVRNRIVKIERILQDTDGSSTAETSEFDSTIQSSALACLRTITESQWRTVYEFFQLPIGDLTTGSALASEGSTISNFDQKSYHYQWTWYIGRGVYLSRDIATAVTRLGHLKITHPIITICSDILAWRKISPLSKLQESGTDSDSRFNTWKATRKMYGDVASLDTCFSLHLRLSTARCKHIGVLAPSTGPYLLFAALLRHSHTSCGYGRARRSCRMLSEMCSEEKEREMEKLFVLFDRLERDGVRKAIEKAATAPVDPDDE</sequence>
<evidence type="ECO:0000256" key="1">
    <source>
        <dbReference type="ARBA" id="ARBA00009049"/>
    </source>
</evidence>
<comment type="similarity">
    <text evidence="1">Belongs to the synembryn family.</text>
</comment>
<evidence type="ECO:0000256" key="2">
    <source>
        <dbReference type="ARBA" id="ARBA00022658"/>
    </source>
</evidence>
<accession>A0AAD7DNY2</accession>
<dbReference type="Proteomes" id="UP001221757">
    <property type="component" value="Unassembled WGS sequence"/>
</dbReference>
<proteinExistence type="inferred from homology"/>